<dbReference type="VEuPathDB" id="VectorBase:LLOJ003426"/>
<keyword evidence="6 11" id="KW-0378">Hydrolase</keyword>
<keyword evidence="5 11" id="KW-0645">Protease</keyword>
<evidence type="ECO:0000256" key="4">
    <source>
        <dbReference type="ARBA" id="ARBA00022490"/>
    </source>
</evidence>
<keyword evidence="3" id="KW-0813">Transport</keyword>
<evidence type="ECO:0000256" key="11">
    <source>
        <dbReference type="RuleBase" id="RU363115"/>
    </source>
</evidence>
<evidence type="ECO:0000256" key="10">
    <source>
        <dbReference type="ARBA" id="ARBA00029362"/>
    </source>
</evidence>
<dbReference type="InterPro" id="IPR046792">
    <property type="entry name" value="Peptidase_C54_cat"/>
</dbReference>
<name>A0A1B0CGC5_LUTLO</name>
<dbReference type="EC" id="3.4.22.-" evidence="11"/>
<dbReference type="EnsemblMetazoa" id="LLOJ003426-RA">
    <property type="protein sequence ID" value="LLOJ003426-PA"/>
    <property type="gene ID" value="LLOJ003426"/>
</dbReference>
<dbReference type="GO" id="GO:0004197">
    <property type="term" value="F:cysteine-type endopeptidase activity"/>
    <property type="evidence" value="ECO:0007669"/>
    <property type="project" value="TreeGrafter"/>
</dbReference>
<dbReference type="GO" id="GO:0015031">
    <property type="term" value="P:protein transport"/>
    <property type="evidence" value="ECO:0007669"/>
    <property type="project" value="UniProtKB-KW"/>
</dbReference>
<dbReference type="InterPro" id="IPR005078">
    <property type="entry name" value="Peptidase_C54"/>
</dbReference>
<feature type="region of interest" description="Disordered" evidence="12">
    <location>
        <begin position="374"/>
        <end position="422"/>
    </location>
</feature>
<dbReference type="GO" id="GO:0034727">
    <property type="term" value="P:piecemeal microautophagy of the nucleus"/>
    <property type="evidence" value="ECO:0007669"/>
    <property type="project" value="TreeGrafter"/>
</dbReference>
<dbReference type="GO" id="GO:0019786">
    <property type="term" value="F:protein-phosphatidylethanolamide deconjugating activity"/>
    <property type="evidence" value="ECO:0007669"/>
    <property type="project" value="InterPro"/>
</dbReference>
<dbReference type="SUPFAM" id="SSF54001">
    <property type="entry name" value="Cysteine proteinases"/>
    <property type="match status" value="1"/>
</dbReference>
<dbReference type="PANTHER" id="PTHR22624">
    <property type="entry name" value="CYSTEINE PROTEASE ATG4"/>
    <property type="match status" value="1"/>
</dbReference>
<sequence>MVLYIIVYYLFNFYLRYRHRIFAILPIRCRQIITNVVETMDSMIESYLSTVEAAQEPDDIPKGSTDTVWILGKSYHPVQELELIRRDVQTRIWCTYRRGFVPIGSPQLTSDKGWGCMLRCGQMILAQSLIDLHLGRDWFWTPETRDPTYLKIVNRFEDNRKSPFSIHQIALMGNSEDKKVGEWFGPNTIAQVLKKLIKYDDWSSLVIHVAMDNVIYLDDIKEICCNSEDNSWKPLFLIVPLRLGINEINPIYIDGLKRCFEIKRIMGMIGGKPNQALYFVGYVGDEVLYLDPHTTQRNGSVGNKLSSEEVEMDETFHQKYANRIPFRQMDPSLAVCFLCRTQLEFDELYAGLLQDVLSGPHPLFEIIQTRQPPWASAAASTSSPQSHHSRSQNRGDSETDPTLGEFEELDTRQSDEDFEIIA</sequence>
<feature type="compositionally biased region" description="Low complexity" evidence="12">
    <location>
        <begin position="374"/>
        <end position="386"/>
    </location>
</feature>
<evidence type="ECO:0000313" key="15">
    <source>
        <dbReference type="Proteomes" id="UP000092461"/>
    </source>
</evidence>
<comment type="subcellular location">
    <subcellularLocation>
        <location evidence="1 11">Cytoplasm</location>
    </subcellularLocation>
</comment>
<evidence type="ECO:0000256" key="3">
    <source>
        <dbReference type="ARBA" id="ARBA00022448"/>
    </source>
</evidence>
<keyword evidence="9 11" id="KW-0072">Autophagy</keyword>
<dbReference type="VEuPathDB" id="VectorBase:LLONM1_004202"/>
<dbReference type="GO" id="GO:0000045">
    <property type="term" value="P:autophagosome assembly"/>
    <property type="evidence" value="ECO:0007669"/>
    <property type="project" value="TreeGrafter"/>
</dbReference>
<dbReference type="EMBL" id="AJWK01011025">
    <property type="status" value="NOT_ANNOTATED_CDS"/>
    <property type="molecule type" value="Genomic_DNA"/>
</dbReference>
<organism evidence="14 15">
    <name type="scientific">Lutzomyia longipalpis</name>
    <name type="common">Sand fly</name>
    <dbReference type="NCBI Taxonomy" id="7200"/>
    <lineage>
        <taxon>Eukaryota</taxon>
        <taxon>Metazoa</taxon>
        <taxon>Ecdysozoa</taxon>
        <taxon>Arthropoda</taxon>
        <taxon>Hexapoda</taxon>
        <taxon>Insecta</taxon>
        <taxon>Pterygota</taxon>
        <taxon>Neoptera</taxon>
        <taxon>Endopterygota</taxon>
        <taxon>Diptera</taxon>
        <taxon>Nematocera</taxon>
        <taxon>Psychodoidea</taxon>
        <taxon>Psychodidae</taxon>
        <taxon>Lutzomyia</taxon>
        <taxon>Lutzomyia</taxon>
    </lineage>
</organism>
<evidence type="ECO:0000256" key="6">
    <source>
        <dbReference type="ARBA" id="ARBA00022801"/>
    </source>
</evidence>
<evidence type="ECO:0000256" key="12">
    <source>
        <dbReference type="SAM" id="MobiDB-lite"/>
    </source>
</evidence>
<dbReference type="GO" id="GO:0035973">
    <property type="term" value="P:aggrephagy"/>
    <property type="evidence" value="ECO:0007669"/>
    <property type="project" value="TreeGrafter"/>
</dbReference>
<evidence type="ECO:0000256" key="1">
    <source>
        <dbReference type="ARBA" id="ARBA00004496"/>
    </source>
</evidence>
<protein>
    <recommendedName>
        <fullName evidence="11">Cysteine protease</fullName>
        <ecNumber evidence="11">3.4.22.-</ecNumber>
    </recommendedName>
</protein>
<dbReference type="AlphaFoldDB" id="A0A1B0CGC5"/>
<comment type="similarity">
    <text evidence="2 11">Belongs to the peptidase C54 family.</text>
</comment>
<dbReference type="GO" id="GO:0005737">
    <property type="term" value="C:cytoplasm"/>
    <property type="evidence" value="ECO:0007669"/>
    <property type="project" value="UniProtKB-SubCell"/>
</dbReference>
<dbReference type="PANTHER" id="PTHR22624:SF49">
    <property type="entry name" value="CYSTEINE PROTEASE"/>
    <property type="match status" value="1"/>
</dbReference>
<evidence type="ECO:0000313" key="14">
    <source>
        <dbReference type="EnsemblMetazoa" id="LLOJ003426-PA"/>
    </source>
</evidence>
<evidence type="ECO:0000256" key="7">
    <source>
        <dbReference type="ARBA" id="ARBA00022807"/>
    </source>
</evidence>
<feature type="domain" description="Peptidase C54 catalytic" evidence="13">
    <location>
        <begin position="84"/>
        <end position="349"/>
    </location>
</feature>
<comment type="catalytic activity">
    <reaction evidence="10">
        <text>[protein]-C-terminal L-amino acid-glycyl-phosphatidylethanolamide + H2O = [protein]-C-terminal L-amino acid-glycine + a 1,2-diacyl-sn-glycero-3-phosphoethanolamine</text>
        <dbReference type="Rhea" id="RHEA:67548"/>
        <dbReference type="Rhea" id="RHEA-COMP:17323"/>
        <dbReference type="Rhea" id="RHEA-COMP:17324"/>
        <dbReference type="ChEBI" id="CHEBI:15377"/>
        <dbReference type="ChEBI" id="CHEBI:64612"/>
        <dbReference type="ChEBI" id="CHEBI:172940"/>
        <dbReference type="ChEBI" id="CHEBI:172941"/>
    </reaction>
    <physiologicalReaction direction="left-to-right" evidence="10">
        <dbReference type="Rhea" id="RHEA:67549"/>
    </physiologicalReaction>
</comment>
<dbReference type="Proteomes" id="UP000092461">
    <property type="component" value="Unassembled WGS sequence"/>
</dbReference>
<dbReference type="GO" id="GO:0016485">
    <property type="term" value="P:protein processing"/>
    <property type="evidence" value="ECO:0007669"/>
    <property type="project" value="TreeGrafter"/>
</dbReference>
<dbReference type="GO" id="GO:0000423">
    <property type="term" value="P:mitophagy"/>
    <property type="evidence" value="ECO:0007669"/>
    <property type="project" value="TreeGrafter"/>
</dbReference>
<keyword evidence="7" id="KW-0788">Thiol protease</keyword>
<reference evidence="14" key="1">
    <citation type="submission" date="2020-05" db="UniProtKB">
        <authorList>
            <consortium name="EnsemblMetazoa"/>
        </authorList>
    </citation>
    <scope>IDENTIFICATION</scope>
    <source>
        <strain evidence="14">Jacobina</strain>
    </source>
</reference>
<dbReference type="InterPro" id="IPR038765">
    <property type="entry name" value="Papain-like_cys_pep_sf"/>
</dbReference>
<proteinExistence type="inferred from homology"/>
<evidence type="ECO:0000256" key="2">
    <source>
        <dbReference type="ARBA" id="ARBA00010958"/>
    </source>
</evidence>
<keyword evidence="15" id="KW-1185">Reference proteome</keyword>
<evidence type="ECO:0000259" key="13">
    <source>
        <dbReference type="Pfam" id="PF03416"/>
    </source>
</evidence>
<evidence type="ECO:0000256" key="8">
    <source>
        <dbReference type="ARBA" id="ARBA00022927"/>
    </source>
</evidence>
<accession>A0A1B0CGC5</accession>
<evidence type="ECO:0000256" key="9">
    <source>
        <dbReference type="ARBA" id="ARBA00023006"/>
    </source>
</evidence>
<keyword evidence="4 11" id="KW-0963">Cytoplasm</keyword>
<evidence type="ECO:0000256" key="5">
    <source>
        <dbReference type="ARBA" id="ARBA00022670"/>
    </source>
</evidence>
<comment type="function">
    <text evidence="11">Cysteine protease that plays a key role in autophagy by mediating both proteolytic activation and delipidation of ATG8 family proteins.</text>
</comment>
<keyword evidence="8 11" id="KW-0653">Protein transport</keyword>
<dbReference type="Pfam" id="PF03416">
    <property type="entry name" value="Peptidase_C54"/>
    <property type="match status" value="1"/>
</dbReference>